<feature type="compositionally biased region" description="Polar residues" evidence="1">
    <location>
        <begin position="153"/>
        <end position="162"/>
    </location>
</feature>
<feature type="region of interest" description="Disordered" evidence="1">
    <location>
        <begin position="386"/>
        <end position="486"/>
    </location>
</feature>
<name>A0A8H6YDT6_9AGAR</name>
<dbReference type="EMBL" id="JACAZI010000007">
    <property type="protein sequence ID" value="KAF7356496.1"/>
    <property type="molecule type" value="Genomic_DNA"/>
</dbReference>
<keyword evidence="3" id="KW-1185">Reference proteome</keyword>
<feature type="compositionally biased region" description="Basic and acidic residues" evidence="1">
    <location>
        <begin position="464"/>
        <end position="481"/>
    </location>
</feature>
<dbReference type="AlphaFoldDB" id="A0A8H6YDT6"/>
<evidence type="ECO:0000256" key="1">
    <source>
        <dbReference type="SAM" id="MobiDB-lite"/>
    </source>
</evidence>
<evidence type="ECO:0000313" key="3">
    <source>
        <dbReference type="Proteomes" id="UP000620124"/>
    </source>
</evidence>
<protein>
    <submittedName>
        <fullName evidence="2">Uncharacterized protein</fullName>
    </submittedName>
</protein>
<accession>A0A8H6YDT6</accession>
<evidence type="ECO:0000313" key="2">
    <source>
        <dbReference type="EMBL" id="KAF7356496.1"/>
    </source>
</evidence>
<gene>
    <name evidence="2" type="ORF">MVEN_00982800</name>
</gene>
<organism evidence="2 3">
    <name type="scientific">Mycena venus</name>
    <dbReference type="NCBI Taxonomy" id="2733690"/>
    <lineage>
        <taxon>Eukaryota</taxon>
        <taxon>Fungi</taxon>
        <taxon>Dikarya</taxon>
        <taxon>Basidiomycota</taxon>
        <taxon>Agaricomycotina</taxon>
        <taxon>Agaricomycetes</taxon>
        <taxon>Agaricomycetidae</taxon>
        <taxon>Agaricales</taxon>
        <taxon>Marasmiineae</taxon>
        <taxon>Mycenaceae</taxon>
        <taxon>Mycena</taxon>
    </lineage>
</organism>
<dbReference type="OrthoDB" id="3262173at2759"/>
<dbReference type="Proteomes" id="UP000620124">
    <property type="component" value="Unassembled WGS sequence"/>
</dbReference>
<feature type="region of interest" description="Disordered" evidence="1">
    <location>
        <begin position="1"/>
        <end position="195"/>
    </location>
</feature>
<feature type="compositionally biased region" description="Low complexity" evidence="1">
    <location>
        <begin position="172"/>
        <end position="182"/>
    </location>
</feature>
<reference evidence="2" key="1">
    <citation type="submission" date="2020-05" db="EMBL/GenBank/DDBJ databases">
        <title>Mycena genomes resolve the evolution of fungal bioluminescence.</title>
        <authorList>
            <person name="Tsai I.J."/>
        </authorList>
    </citation>
    <scope>NUCLEOTIDE SEQUENCE</scope>
    <source>
        <strain evidence="2">CCC161011</strain>
    </source>
</reference>
<sequence length="511" mass="55291">MPSVSPDRPPDRKTYLSRSKKKKDTPNDTNSPSESEEEIIMTDAKSPSKASDAKPAKPQSKASRKETAPPAPSESEEDIIMTAAKSPSKASDAKPAKPQSKASRKDTAPPAPVSPGKVPKKVEVHLPGPSPRSAKTEAQNASPAVKKAKTAQHNRSVSSVSSMKGIIDATDSPSSKKPISSVSRKRLATPEDVDDNASVAESSMSMGVGAIRRTEAERIEYFNNQPDCSNIEPHNVTCTRCNKVVQLGKKQTYTVKPWENHRKRCDQKYILSGSVVYVSVPSLAIFVNPPLIDSDDGASVRSDIRSEAGGPVRMTEAQRKAALEADPRAETVQVDQVLCRKCKKWIRLSTRTNYSLGNWTTHQQSCADAVVSSRVAMAQRKISLVNDPQAKTSGPRNVECRICGTNTCPPPSSSSKGKAAKTPRPPRSSASTEATVVAGPSSEASSSRGTKRRLEDPELDVDDPDARHPNRPRKESYEPVQKDPPSLLGWFLMPFKAFIQGVKESIAETPP</sequence>
<proteinExistence type="predicted"/>
<comment type="caution">
    <text evidence="2">The sequence shown here is derived from an EMBL/GenBank/DDBJ whole genome shotgun (WGS) entry which is preliminary data.</text>
</comment>